<evidence type="ECO:0000256" key="4">
    <source>
        <dbReference type="ARBA" id="ARBA00020167"/>
    </source>
</evidence>
<evidence type="ECO:0000256" key="10">
    <source>
        <dbReference type="ARBA" id="ARBA00023049"/>
    </source>
</evidence>
<evidence type="ECO:0000256" key="9">
    <source>
        <dbReference type="ARBA" id="ARBA00022946"/>
    </source>
</evidence>
<evidence type="ECO:0000259" key="13">
    <source>
        <dbReference type="SMART" id="SM01264"/>
    </source>
</evidence>
<dbReference type="FunFam" id="3.30.830.10:FF:000013">
    <property type="entry name" value="Mitochondrial presequence protease"/>
    <property type="match status" value="1"/>
</dbReference>
<gene>
    <name evidence="14" type="ORF">ACA1_089290</name>
</gene>
<dbReference type="OMA" id="NYLYYIR"/>
<dbReference type="KEGG" id="acan:ACA1_089290"/>
<dbReference type="VEuPathDB" id="AmoebaDB:ACA1_089290"/>
<dbReference type="STRING" id="1257118.L8GX79"/>
<dbReference type="InterPro" id="IPR055130">
    <property type="entry name" value="PreP_C"/>
</dbReference>
<feature type="compositionally biased region" description="Acidic residues" evidence="12">
    <location>
        <begin position="937"/>
        <end position="952"/>
    </location>
</feature>
<keyword evidence="10" id="KW-0482">Metalloprotease</keyword>
<evidence type="ECO:0000313" key="14">
    <source>
        <dbReference type="EMBL" id="ELR16681.1"/>
    </source>
</evidence>
<dbReference type="Proteomes" id="UP000011083">
    <property type="component" value="Unassembled WGS sequence"/>
</dbReference>
<proteinExistence type="inferred from homology"/>
<dbReference type="GeneID" id="14917428"/>
<dbReference type="FunFam" id="3.30.830.10:FF:000009">
    <property type="entry name" value="Presequence protease, mitochondrial"/>
    <property type="match status" value="1"/>
</dbReference>
<dbReference type="RefSeq" id="XP_004338694.1">
    <property type="nucleotide sequence ID" value="XM_004338646.1"/>
</dbReference>
<dbReference type="InterPro" id="IPR013578">
    <property type="entry name" value="Peptidase_M16C_assoc"/>
</dbReference>
<reference evidence="14 15" key="1">
    <citation type="journal article" date="2013" name="Genome Biol.">
        <title>Genome of Acanthamoeba castellanii highlights extensive lateral gene transfer and early evolution of tyrosine kinase signaling.</title>
        <authorList>
            <person name="Clarke M."/>
            <person name="Lohan A.J."/>
            <person name="Liu B."/>
            <person name="Lagkouvardos I."/>
            <person name="Roy S."/>
            <person name="Zafar N."/>
            <person name="Bertelli C."/>
            <person name="Schilde C."/>
            <person name="Kianianmomeni A."/>
            <person name="Burglin T.R."/>
            <person name="Frech C."/>
            <person name="Turcotte B."/>
            <person name="Kopec K.O."/>
            <person name="Synnott J.M."/>
            <person name="Choo C."/>
            <person name="Paponov I."/>
            <person name="Finkler A."/>
            <person name="Soon Heng Tan C."/>
            <person name="Hutchins A.P."/>
            <person name="Weinmeier T."/>
            <person name="Rattei T."/>
            <person name="Chu J.S."/>
            <person name="Gimenez G."/>
            <person name="Irimia M."/>
            <person name="Rigden D.J."/>
            <person name="Fitzpatrick D.A."/>
            <person name="Lorenzo-Morales J."/>
            <person name="Bateman A."/>
            <person name="Chiu C.H."/>
            <person name="Tang P."/>
            <person name="Hegemann P."/>
            <person name="Fromm H."/>
            <person name="Raoult D."/>
            <person name="Greub G."/>
            <person name="Miranda-Saavedra D."/>
            <person name="Chen N."/>
            <person name="Nash P."/>
            <person name="Ginger M.L."/>
            <person name="Horn M."/>
            <person name="Schaap P."/>
            <person name="Caler L."/>
            <person name="Loftus B."/>
        </authorList>
    </citation>
    <scope>NUCLEOTIDE SEQUENCE [LARGE SCALE GENOMIC DNA]</scope>
    <source>
        <strain evidence="14 15">Neff</strain>
    </source>
</reference>
<dbReference type="SMART" id="SM01264">
    <property type="entry name" value="M16C_associated"/>
    <property type="match status" value="1"/>
</dbReference>
<name>L8GX79_ACACF</name>
<dbReference type="PANTHER" id="PTHR43016">
    <property type="entry name" value="PRESEQUENCE PROTEASE"/>
    <property type="match status" value="1"/>
</dbReference>
<dbReference type="AlphaFoldDB" id="L8GX79"/>
<keyword evidence="7" id="KW-0378">Hydrolase</keyword>
<evidence type="ECO:0000256" key="8">
    <source>
        <dbReference type="ARBA" id="ARBA00022833"/>
    </source>
</evidence>
<dbReference type="InterPro" id="IPR011249">
    <property type="entry name" value="Metalloenz_LuxS/M16"/>
</dbReference>
<dbReference type="Gene3D" id="3.30.830.10">
    <property type="entry name" value="Metalloenzyme, LuxS/M16 peptidase-like"/>
    <property type="match status" value="4"/>
</dbReference>
<comment type="subcellular location">
    <subcellularLocation>
        <location evidence="2">Mitochondrion</location>
    </subcellularLocation>
</comment>
<evidence type="ECO:0000256" key="3">
    <source>
        <dbReference type="ARBA" id="ARBA00007575"/>
    </source>
</evidence>
<evidence type="ECO:0000256" key="7">
    <source>
        <dbReference type="ARBA" id="ARBA00022801"/>
    </source>
</evidence>
<evidence type="ECO:0000256" key="1">
    <source>
        <dbReference type="ARBA" id="ARBA00001947"/>
    </source>
</evidence>
<dbReference type="GO" id="GO:0046872">
    <property type="term" value="F:metal ion binding"/>
    <property type="evidence" value="ECO:0007669"/>
    <property type="project" value="UniProtKB-KW"/>
</dbReference>
<dbReference type="Pfam" id="PF05193">
    <property type="entry name" value="Peptidase_M16_C"/>
    <property type="match status" value="1"/>
</dbReference>
<dbReference type="InterPro" id="IPR007863">
    <property type="entry name" value="Peptidase_M16_C"/>
</dbReference>
<dbReference type="Pfam" id="PF00675">
    <property type="entry name" value="Peptidase_M16"/>
    <property type="match status" value="1"/>
</dbReference>
<evidence type="ECO:0000256" key="11">
    <source>
        <dbReference type="ARBA" id="ARBA00023128"/>
    </source>
</evidence>
<comment type="similarity">
    <text evidence="3">Belongs to the peptidase M16 family. PreP subfamily.</text>
</comment>
<accession>L8GX79</accession>
<dbReference type="Pfam" id="PF08367">
    <property type="entry name" value="M16C_assoc"/>
    <property type="match status" value="1"/>
</dbReference>
<feature type="domain" description="Peptidase M16C associated" evidence="13">
    <location>
        <begin position="422"/>
        <end position="657"/>
    </location>
</feature>
<dbReference type="GO" id="GO:0004222">
    <property type="term" value="F:metalloendopeptidase activity"/>
    <property type="evidence" value="ECO:0007669"/>
    <property type="project" value="TreeGrafter"/>
</dbReference>
<evidence type="ECO:0000256" key="12">
    <source>
        <dbReference type="SAM" id="MobiDB-lite"/>
    </source>
</evidence>
<evidence type="ECO:0000256" key="2">
    <source>
        <dbReference type="ARBA" id="ARBA00004173"/>
    </source>
</evidence>
<keyword evidence="8" id="KW-0862">Zinc</keyword>
<keyword evidence="6" id="KW-0479">Metal-binding</keyword>
<organism evidence="14 15">
    <name type="scientific">Acanthamoeba castellanii (strain ATCC 30010 / Neff)</name>
    <dbReference type="NCBI Taxonomy" id="1257118"/>
    <lineage>
        <taxon>Eukaryota</taxon>
        <taxon>Amoebozoa</taxon>
        <taxon>Discosea</taxon>
        <taxon>Longamoebia</taxon>
        <taxon>Centramoebida</taxon>
        <taxon>Acanthamoebidae</taxon>
        <taxon>Acanthamoeba</taxon>
    </lineage>
</organism>
<keyword evidence="9" id="KW-0809">Transit peptide</keyword>
<dbReference type="SUPFAM" id="SSF63411">
    <property type="entry name" value="LuxS/MPP-like metallohydrolase"/>
    <property type="match status" value="4"/>
</dbReference>
<feature type="region of interest" description="Disordered" evidence="12">
    <location>
        <begin position="931"/>
        <end position="958"/>
    </location>
</feature>
<dbReference type="OrthoDB" id="10250783at2759"/>
<dbReference type="GO" id="GO:0016485">
    <property type="term" value="P:protein processing"/>
    <property type="evidence" value="ECO:0007669"/>
    <property type="project" value="TreeGrafter"/>
</dbReference>
<protein>
    <recommendedName>
        <fullName evidence="4">Presequence protease, mitochondrial</fullName>
    </recommendedName>
</protein>
<dbReference type="GO" id="GO:0005759">
    <property type="term" value="C:mitochondrial matrix"/>
    <property type="evidence" value="ECO:0007669"/>
    <property type="project" value="TreeGrafter"/>
</dbReference>
<comment type="cofactor">
    <cofactor evidence="1">
        <name>Zn(2+)</name>
        <dbReference type="ChEBI" id="CHEBI:29105"/>
    </cofactor>
</comment>
<keyword evidence="5" id="KW-0645">Protease</keyword>
<dbReference type="InterPro" id="IPR011765">
    <property type="entry name" value="Pept_M16_N"/>
</dbReference>
<dbReference type="PANTHER" id="PTHR43016:SF13">
    <property type="entry name" value="PRESEQUENCE PROTEASE, MITOCHONDRIAL"/>
    <property type="match status" value="1"/>
</dbReference>
<evidence type="ECO:0000313" key="15">
    <source>
        <dbReference type="Proteomes" id="UP000011083"/>
    </source>
</evidence>
<evidence type="ECO:0000256" key="6">
    <source>
        <dbReference type="ARBA" id="ARBA00022723"/>
    </source>
</evidence>
<dbReference type="Pfam" id="PF22516">
    <property type="entry name" value="PreP_C"/>
    <property type="match status" value="1"/>
</dbReference>
<dbReference type="FunFam" id="3.30.830.10:FF:000011">
    <property type="entry name" value="Presequence protease, mitochondrial"/>
    <property type="match status" value="1"/>
</dbReference>
<keyword evidence="15" id="KW-1185">Reference proteome</keyword>
<evidence type="ECO:0000256" key="5">
    <source>
        <dbReference type="ARBA" id="ARBA00022670"/>
    </source>
</evidence>
<sequence>MPLYFSLGSVTFKTVPTDSTGVAHILEHTTLCGSEKYPVRDPFFNMLKRSLNTYMNAYTAPDHTSYPFSTQNVKDYYNLLSVYLDATFFPKLEPFDFMQEGHRLEFEKIDDPSSALKFKGVVYNEMKGAMSEGDSIFYQALHSNLFSKTTYKNNSGGEPKAIPDLTYDQLIEFHRSHYHPSNAWFYTYGDLSLEHRLQQINENVLSRFSQIDPGTDLPDEVRLTQPKRVEAVYPPVAGSDPKRQEKFTVAWLTNKTTDPFENMSMNLLSRLLLNGPNAPMYKVLIDTNIGLDYAPSTGYDSGAREAPFAIGLSGMNEKDVPKVEEGIMSTLKQVAAEGFPEERIQSVLHQIELSQKHVTTDFGMSVGHAINYTWIHGADPAEVLSVNKKIERLKQELEAGPYFQHKVKQYFLDNPHMVSLLMKPDEKYLEKLDKEEQARLEKIRASLSQAEIDDIIAKAKFLKERQEQQQNVSILPTLHVSDVPREAPNKDTRFERKTIPLAHSAHQPTNGLTYFRGMASLNSLPSDLVPYVPLFCSAMASMGAGSMDYRQLAQKIESHTGGIEFSPVCSTHHSDLSKFRAGIYVSSFCLDRNLDHMFEDVERLKSIIYGNTSDMQESLVESGHSYARSLAASVFSRASALHETWSGISQVTLMQQLAQSEDVSTVIPHLKAIAEHVLDASLMRCSIVGEEGSLPQAEQKLTHLLGGLKSSSSAQPTAAADYRESEYAPLSRPHRLFVPIPAQVNFVSQILPTVPFTHPDFPKLKALSSLVSSSYLHPEIREKGGAYGSGAMSGEGLWSFYSFRDPNTTKTLDVFSSLREWMKKDGAFQDKDIDEAKLRLFSSIDHPVAPSRQGALEFTSGITWEMRQKNREGILDATRKDLIEMAEKYLVPATSSTSQDGGRYPSIAILGNTAHNPFTAEETLNLGLNNSNAGIIEEGDEGSDDDDSDNDEEHGQRA</sequence>
<keyword evidence="11" id="KW-0496">Mitochondrion</keyword>
<dbReference type="EMBL" id="KB007985">
    <property type="protein sequence ID" value="ELR16681.1"/>
    <property type="molecule type" value="Genomic_DNA"/>
</dbReference>